<accession>A0A6C0F2H0</accession>
<evidence type="ECO:0000313" key="1">
    <source>
        <dbReference type="EMBL" id="QHT34739.1"/>
    </source>
</evidence>
<protein>
    <submittedName>
        <fullName evidence="1">Uncharacterized protein</fullName>
    </submittedName>
</protein>
<reference evidence="1" key="1">
    <citation type="journal article" date="2020" name="Nature">
        <title>Giant virus diversity and host interactions through global metagenomics.</title>
        <authorList>
            <person name="Schulz F."/>
            <person name="Roux S."/>
            <person name="Paez-Espino D."/>
            <person name="Jungbluth S."/>
            <person name="Walsh D.A."/>
            <person name="Denef V.J."/>
            <person name="McMahon K.D."/>
            <person name="Konstantinidis K.T."/>
            <person name="Eloe-Fadrosh E.A."/>
            <person name="Kyrpides N.C."/>
            <person name="Woyke T."/>
        </authorList>
    </citation>
    <scope>NUCLEOTIDE SEQUENCE</scope>
    <source>
        <strain evidence="1">GVMAG-M-3300009163-63</strain>
    </source>
</reference>
<organism evidence="1">
    <name type="scientific">viral metagenome</name>
    <dbReference type="NCBI Taxonomy" id="1070528"/>
    <lineage>
        <taxon>unclassified sequences</taxon>
        <taxon>metagenomes</taxon>
        <taxon>organismal metagenomes</taxon>
    </lineage>
</organism>
<dbReference type="AlphaFoldDB" id="A0A6C0F2H0"/>
<proteinExistence type="predicted"/>
<name>A0A6C0F2H0_9ZZZZ</name>
<dbReference type="EMBL" id="MN739007">
    <property type="protein sequence ID" value="QHT34739.1"/>
    <property type="molecule type" value="Genomic_DNA"/>
</dbReference>
<sequence>MDTDFTPTPYSITTSSIKRCFFCGKMIHEDTNFTLRA</sequence>